<dbReference type="GO" id="GO:0006879">
    <property type="term" value="P:intracellular iron ion homeostasis"/>
    <property type="evidence" value="ECO:0007669"/>
    <property type="project" value="UniProtKB-KW"/>
</dbReference>
<dbReference type="InterPro" id="IPR001519">
    <property type="entry name" value="Ferritin"/>
</dbReference>
<dbReference type="SUPFAM" id="SSF47240">
    <property type="entry name" value="Ferritin-like"/>
    <property type="match status" value="1"/>
</dbReference>
<sequence>MLSNNMELELNKQVNAELYSGYLYLSMASYFEDDDLPGFANWMRVQAQEELEHGMKIYDYIIRRGGSVKLDAIEGPQTEWDSPLAAFEHVLSHEQTVTGLINNLVDIAITEKDHATNNFLQWFVEEQVEEEENAMELVGKVKRAQNSVDLMYTLDSELASRVYTPPADKEN</sequence>
<evidence type="ECO:0000313" key="7">
    <source>
        <dbReference type="Proteomes" id="UP000232133"/>
    </source>
</evidence>
<dbReference type="InterPro" id="IPR009040">
    <property type="entry name" value="Ferritin-like_diiron"/>
</dbReference>
<dbReference type="Pfam" id="PF00210">
    <property type="entry name" value="Ferritin"/>
    <property type="match status" value="1"/>
</dbReference>
<gene>
    <name evidence="6" type="ORF">BK798_04560</name>
</gene>
<evidence type="ECO:0000256" key="3">
    <source>
        <dbReference type="ARBA" id="ARBA00023002"/>
    </source>
</evidence>
<evidence type="ECO:0000259" key="5">
    <source>
        <dbReference type="PROSITE" id="PS50905"/>
    </source>
</evidence>
<accession>A0A2H4U6K9</accession>
<feature type="domain" description="Ferritin-like diiron" evidence="5">
    <location>
        <begin position="1"/>
        <end position="145"/>
    </location>
</feature>
<dbReference type="GO" id="GO:0006826">
    <property type="term" value="P:iron ion transport"/>
    <property type="evidence" value="ECO:0007669"/>
    <property type="project" value="InterPro"/>
</dbReference>
<dbReference type="CDD" id="cd01055">
    <property type="entry name" value="Nonheme_Ferritin"/>
    <property type="match status" value="1"/>
</dbReference>
<dbReference type="PROSITE" id="PS50905">
    <property type="entry name" value="FERRITIN_LIKE"/>
    <property type="match status" value="1"/>
</dbReference>
<dbReference type="InterPro" id="IPR008331">
    <property type="entry name" value="Ferritin_DPS_dom"/>
</dbReference>
<dbReference type="RefSeq" id="WP_004033675.1">
    <property type="nucleotide sequence ID" value="NZ_AP025586.1"/>
</dbReference>
<keyword evidence="1" id="KW-0409">Iron storage</keyword>
<dbReference type="GeneID" id="78818354"/>
<dbReference type="AlphaFoldDB" id="A0A2H4U6K9"/>
<dbReference type="OMA" id="CEDKGFE"/>
<name>A0A2H4U6K9_METSM</name>
<evidence type="ECO:0000256" key="2">
    <source>
        <dbReference type="ARBA" id="ARBA00022723"/>
    </source>
</evidence>
<dbReference type="Gene3D" id="1.20.1260.10">
    <property type="match status" value="1"/>
</dbReference>
<dbReference type="GO" id="GO:0008199">
    <property type="term" value="F:ferric iron binding"/>
    <property type="evidence" value="ECO:0007669"/>
    <property type="project" value="InterPro"/>
</dbReference>
<evidence type="ECO:0000256" key="4">
    <source>
        <dbReference type="ARBA" id="ARBA00023004"/>
    </source>
</evidence>
<dbReference type="FunFam" id="1.20.1260.10:FF:000001">
    <property type="entry name" value="Non-heme ferritin"/>
    <property type="match status" value="1"/>
</dbReference>
<dbReference type="GO" id="GO:0005829">
    <property type="term" value="C:cytosol"/>
    <property type="evidence" value="ECO:0007669"/>
    <property type="project" value="TreeGrafter"/>
</dbReference>
<dbReference type="GO" id="GO:0008198">
    <property type="term" value="F:ferrous iron binding"/>
    <property type="evidence" value="ECO:0007669"/>
    <property type="project" value="TreeGrafter"/>
</dbReference>
<dbReference type="PANTHER" id="PTHR11431">
    <property type="entry name" value="FERRITIN"/>
    <property type="match status" value="1"/>
</dbReference>
<organism evidence="6 7">
    <name type="scientific">Methanobrevibacter smithii</name>
    <dbReference type="NCBI Taxonomy" id="2173"/>
    <lineage>
        <taxon>Archaea</taxon>
        <taxon>Methanobacteriati</taxon>
        <taxon>Methanobacteriota</taxon>
        <taxon>Methanomada group</taxon>
        <taxon>Methanobacteria</taxon>
        <taxon>Methanobacteriales</taxon>
        <taxon>Methanobacteriaceae</taxon>
        <taxon>Methanobrevibacter</taxon>
    </lineage>
</organism>
<dbReference type="InterPro" id="IPR041719">
    <property type="entry name" value="Ferritin_prok"/>
</dbReference>
<dbReference type="PANTHER" id="PTHR11431:SF127">
    <property type="entry name" value="BACTERIAL NON-HEME FERRITIN"/>
    <property type="match status" value="1"/>
</dbReference>
<dbReference type="EMBL" id="CP017803">
    <property type="protein sequence ID" value="ATZ59741.1"/>
    <property type="molecule type" value="Genomic_DNA"/>
</dbReference>
<keyword evidence="3" id="KW-0560">Oxidoreductase</keyword>
<proteinExistence type="predicted"/>
<reference evidence="6 7" key="1">
    <citation type="submission" date="2016-10" db="EMBL/GenBank/DDBJ databases">
        <authorList>
            <person name="Varghese N."/>
        </authorList>
    </citation>
    <scope>NUCLEOTIDE SEQUENCE [LARGE SCALE GENOMIC DNA]</scope>
    <source>
        <strain evidence="6 7">KB11</strain>
    </source>
</reference>
<dbReference type="GO" id="GO:0004322">
    <property type="term" value="F:ferroxidase activity"/>
    <property type="evidence" value="ECO:0007669"/>
    <property type="project" value="TreeGrafter"/>
</dbReference>
<dbReference type="GO" id="GO:0042802">
    <property type="term" value="F:identical protein binding"/>
    <property type="evidence" value="ECO:0007669"/>
    <property type="project" value="UniProtKB-ARBA"/>
</dbReference>
<dbReference type="Proteomes" id="UP000232133">
    <property type="component" value="Chromosome"/>
</dbReference>
<keyword evidence="2" id="KW-0479">Metal-binding</keyword>
<dbReference type="InterPro" id="IPR012347">
    <property type="entry name" value="Ferritin-like"/>
</dbReference>
<evidence type="ECO:0000313" key="6">
    <source>
        <dbReference type="EMBL" id="ATZ59741.1"/>
    </source>
</evidence>
<keyword evidence="4" id="KW-0408">Iron</keyword>
<dbReference type="InterPro" id="IPR009078">
    <property type="entry name" value="Ferritin-like_SF"/>
</dbReference>
<protein>
    <submittedName>
        <fullName evidence="6">Ferritin</fullName>
    </submittedName>
</protein>
<evidence type="ECO:0000256" key="1">
    <source>
        <dbReference type="ARBA" id="ARBA00022434"/>
    </source>
</evidence>